<name>A0ACB8ZCA5_9ASTR</name>
<keyword evidence="2" id="KW-1185">Reference proteome</keyword>
<accession>A0ACB8ZCA5</accession>
<evidence type="ECO:0000313" key="2">
    <source>
        <dbReference type="Proteomes" id="UP001056120"/>
    </source>
</evidence>
<comment type="caution">
    <text evidence="1">The sequence shown here is derived from an EMBL/GenBank/DDBJ whole genome shotgun (WGS) entry which is preliminary data.</text>
</comment>
<proteinExistence type="predicted"/>
<protein>
    <submittedName>
        <fullName evidence="1">Uncharacterized protein</fullName>
    </submittedName>
</protein>
<reference evidence="1 2" key="2">
    <citation type="journal article" date="2022" name="Mol. Ecol. Resour.">
        <title>The genomes of chicory, endive, great burdock and yacon provide insights into Asteraceae paleo-polyploidization history and plant inulin production.</title>
        <authorList>
            <person name="Fan W."/>
            <person name="Wang S."/>
            <person name="Wang H."/>
            <person name="Wang A."/>
            <person name="Jiang F."/>
            <person name="Liu H."/>
            <person name="Zhao H."/>
            <person name="Xu D."/>
            <person name="Zhang Y."/>
        </authorList>
    </citation>
    <scope>NUCLEOTIDE SEQUENCE [LARGE SCALE GENOMIC DNA]</scope>
    <source>
        <strain evidence="2">cv. Yunnan</strain>
        <tissue evidence="1">Leaves</tissue>
    </source>
</reference>
<reference evidence="2" key="1">
    <citation type="journal article" date="2022" name="Mol. Ecol. Resour.">
        <title>The genomes of chicory, endive, great burdock and yacon provide insights into Asteraceae palaeo-polyploidization history and plant inulin production.</title>
        <authorList>
            <person name="Fan W."/>
            <person name="Wang S."/>
            <person name="Wang H."/>
            <person name="Wang A."/>
            <person name="Jiang F."/>
            <person name="Liu H."/>
            <person name="Zhao H."/>
            <person name="Xu D."/>
            <person name="Zhang Y."/>
        </authorList>
    </citation>
    <scope>NUCLEOTIDE SEQUENCE [LARGE SCALE GENOMIC DNA]</scope>
    <source>
        <strain evidence="2">cv. Yunnan</strain>
    </source>
</reference>
<dbReference type="Proteomes" id="UP001056120">
    <property type="component" value="Linkage Group LG26"/>
</dbReference>
<dbReference type="EMBL" id="CM042043">
    <property type="protein sequence ID" value="KAI3695228.1"/>
    <property type="molecule type" value="Genomic_DNA"/>
</dbReference>
<evidence type="ECO:0000313" key="1">
    <source>
        <dbReference type="EMBL" id="KAI3695228.1"/>
    </source>
</evidence>
<gene>
    <name evidence="1" type="ORF">L1987_78220</name>
</gene>
<organism evidence="1 2">
    <name type="scientific">Smallanthus sonchifolius</name>
    <dbReference type="NCBI Taxonomy" id="185202"/>
    <lineage>
        <taxon>Eukaryota</taxon>
        <taxon>Viridiplantae</taxon>
        <taxon>Streptophyta</taxon>
        <taxon>Embryophyta</taxon>
        <taxon>Tracheophyta</taxon>
        <taxon>Spermatophyta</taxon>
        <taxon>Magnoliopsida</taxon>
        <taxon>eudicotyledons</taxon>
        <taxon>Gunneridae</taxon>
        <taxon>Pentapetalae</taxon>
        <taxon>asterids</taxon>
        <taxon>campanulids</taxon>
        <taxon>Asterales</taxon>
        <taxon>Asteraceae</taxon>
        <taxon>Asteroideae</taxon>
        <taxon>Heliantheae alliance</taxon>
        <taxon>Millerieae</taxon>
        <taxon>Smallanthus</taxon>
    </lineage>
</organism>
<sequence length="1097" mass="123786">MANRKRDPVVQETPVQECTTSSKSESESTFSDSTETNKVSSPPTCEVIKANNPSPFIPSKTVPVSQPTKQIRISYPPEGRKPTVEKGQSLTSTNSKSLSKSIQQRNVFDICHVPGERYPYVRKTLEEATLEHNKAHPWNFKDLFKRKDYVYFQRNKLAKSCFVRSFEAKATQFRNSLSPPRKHLPKPQQSCIICGESDHFAANCKFNPLNQVLHQIPLQQNSKMKKGRHTSEIKQSVANKTATDQVRLKQPKEKPSSAPKIVAAQVKPSAANKNVVDQLKPKRPKDKPSAATKIASAQETDPSSPTLDISMEDMSPLEVTQKEDLLLDKELYKECFVLSPGLSKPPPEKILLAAQRKENLFVLDMNEVTPSGSVSCFLSKASVDESALWHRRLSNVNIKTINKLVKDNLARGLPDKEFQLEDHCIACLKGKQHKSSHKPKTLNTNDTPLQLLHMDLFGPTNIMSMGKNSYCLVITDDYTRFSWVYFLRTKDETAEILKSHILRVENQSNQMVRIISAPRTPQQNGVAARRNITLIESLKYMLADSKLPLTFWAKAFGAKSGEGYFVGYSSQSKANRVFNSRTRIVEESANMECRQHIFCEQGKGPNWLFDIDSFTQIFEPLIFSNMEYTSSQAPASTFSSDYRLDFPKSSINLKIPSIDHPSVMEAIEASEAGTRLSNVTSSSLSEKENLNEDSSINAVDAANTIADNTDVVVDIEDSSTMNEEIRDQNQSNLEQRIQLEVVPAQRINKEHPRENIVGQVHQGFLKRSKSHEANICLVSCFLSQDVWKLVDLPPGQSAIGTRWVFRNKQDERGIVVKNKARLVAQGYTQEEGINYYEVFAPVAGLEAIRIFLAYAASKNFMVYQMDVKSAFLYGKIGEEVYVKQPPGFVDPAYPNQVFELDKALYGLHQAPRAWYETLSGYLLSNNFRRGAIDQTFILERFKMADCSAARTPMQVHHQLIPDKDGQDTDQHQYRVMIGSLMYLIASRPDIMFTVRLYARLLAAPKNSHLQAVKRIFRYLKGAPRLWLWYSKNDKFNLYAYTDSDYGGCNLEKKSTSGGCQFLEGRLISWQCKKKTCVSTSTAEAEYIAASSCCAQVI</sequence>